<gene>
    <name evidence="1" type="ORF">QRD02_13990</name>
</gene>
<dbReference type="Gene3D" id="2.120.10.30">
    <property type="entry name" value="TolB, C-terminal domain"/>
    <property type="match status" value="1"/>
</dbReference>
<dbReference type="EMBL" id="JAUGQQ010000018">
    <property type="protein sequence ID" value="MDN3725496.1"/>
    <property type="molecule type" value="Genomic_DNA"/>
</dbReference>
<sequence length="322" mass="35039">MKNIFLLFLLTGCATVIPSEPTARIEFMAPEAYPEGIAFDPAANVYYVSSARTGTIGKVTPDGLYTALYTDPELRSSYGLKMHPDGKMVYACVADANYSKYSTPDTKKKMSRLVGISTADGKKVQDIDLAGLVPGEHFANDLTFDTSGNAYITDSFAHVIYKVTPSGHASVFADSPLFKTKGVGLNGIVWHPDGYLLAVNSGTGILYKIDAKQPTDVRKVNTDQYFLNGDGLYLMDDKSLILVQNGGSNKIYKLTSDSNWQSAKIASTTLAADRFAYPTTATVAREKNVWVMNAKFNELADSSSVPSKKFSMQHARFIPVGK</sequence>
<keyword evidence="2" id="KW-1185">Reference proteome</keyword>
<proteinExistence type="predicted"/>
<accession>A0ABT8DNF1</accession>
<evidence type="ECO:0000313" key="2">
    <source>
        <dbReference type="Proteomes" id="UP001244787"/>
    </source>
</evidence>
<reference evidence="1 2" key="1">
    <citation type="submission" date="2023-06" db="EMBL/GenBank/DDBJ databases">
        <authorList>
            <person name="Ye Y.-Q."/>
            <person name="Du Z.-J."/>
        </authorList>
    </citation>
    <scope>NUCLEOTIDE SEQUENCE [LARGE SCALE GENOMIC DNA]</scope>
    <source>
        <strain evidence="1 2">SDUM287046</strain>
    </source>
</reference>
<dbReference type="PANTHER" id="PTHR31460:SF3">
    <property type="entry name" value="MESOCENTIN"/>
    <property type="match status" value="1"/>
</dbReference>
<comment type="caution">
    <text evidence="1">The sequence shown here is derived from an EMBL/GenBank/DDBJ whole genome shotgun (WGS) entry which is preliminary data.</text>
</comment>
<dbReference type="RefSeq" id="WP_290255588.1">
    <property type="nucleotide sequence ID" value="NZ_JAUGQQ010000018.1"/>
</dbReference>
<organism evidence="1 2">
    <name type="scientific">Aequorivita aurantiaca</name>
    <dbReference type="NCBI Taxonomy" id="3053356"/>
    <lineage>
        <taxon>Bacteria</taxon>
        <taxon>Pseudomonadati</taxon>
        <taxon>Bacteroidota</taxon>
        <taxon>Flavobacteriia</taxon>
        <taxon>Flavobacteriales</taxon>
        <taxon>Flavobacteriaceae</taxon>
        <taxon>Aequorivita</taxon>
    </lineage>
</organism>
<dbReference type="Proteomes" id="UP001244787">
    <property type="component" value="Unassembled WGS sequence"/>
</dbReference>
<dbReference type="PANTHER" id="PTHR31460">
    <property type="match status" value="1"/>
</dbReference>
<dbReference type="InterPro" id="IPR053224">
    <property type="entry name" value="Sensory_adhesion_molecule"/>
</dbReference>
<dbReference type="SUPFAM" id="SSF63829">
    <property type="entry name" value="Calcium-dependent phosphotriesterase"/>
    <property type="match status" value="1"/>
</dbReference>
<dbReference type="InterPro" id="IPR011042">
    <property type="entry name" value="6-blade_b-propeller_TolB-like"/>
</dbReference>
<protein>
    <submittedName>
        <fullName evidence="1">Gluconolaconase</fullName>
    </submittedName>
</protein>
<name>A0ABT8DNF1_9FLAO</name>
<evidence type="ECO:0000313" key="1">
    <source>
        <dbReference type="EMBL" id="MDN3725496.1"/>
    </source>
</evidence>